<dbReference type="AlphaFoldDB" id="A0A8J9ZIE7"/>
<evidence type="ECO:0000256" key="1">
    <source>
        <dbReference type="ARBA" id="ARBA00004613"/>
    </source>
</evidence>
<dbReference type="PANTHER" id="PTHR18821">
    <property type="entry name" value="PROKINETICIN"/>
    <property type="match status" value="1"/>
</dbReference>
<name>A0A8J9ZIE7_BRALA</name>
<accession>A0A8J9ZIE7</accession>
<keyword evidence="5" id="KW-1015">Disulfide bond</keyword>
<keyword evidence="4" id="KW-0800">Toxin</keyword>
<sequence>MQGCGRKSSSLTVHDLYFTTWENWAQTASELCLSEDGVTTTTSKTMRANMVVAALVLLSLVVTEHTSVVHGRRTTLCHNDYQCISGMGRGACCAPRNLIFAPVPECKPAGRRAQLCHVASNFLPYPLHQPHGFHRCPCGSGLACVPRRRGSVIGVCRDLKDL</sequence>
<dbReference type="FunFam" id="2.10.80.10:FF:000007">
    <property type="entry name" value="Uncharacterized protein"/>
    <property type="match status" value="1"/>
</dbReference>
<evidence type="ECO:0000256" key="5">
    <source>
        <dbReference type="ARBA" id="ARBA00023157"/>
    </source>
</evidence>
<dbReference type="EMBL" id="OV696687">
    <property type="protein sequence ID" value="CAH1255289.1"/>
    <property type="molecule type" value="Genomic_DNA"/>
</dbReference>
<evidence type="ECO:0000256" key="2">
    <source>
        <dbReference type="ARBA" id="ARBA00006999"/>
    </source>
</evidence>
<dbReference type="Proteomes" id="UP000838412">
    <property type="component" value="Chromosome 2"/>
</dbReference>
<evidence type="ECO:0000256" key="3">
    <source>
        <dbReference type="ARBA" id="ARBA00022525"/>
    </source>
</evidence>
<proteinExistence type="inferred from homology"/>
<evidence type="ECO:0000313" key="8">
    <source>
        <dbReference type="EMBL" id="CAH1255289.1"/>
    </source>
</evidence>
<gene>
    <name evidence="8" type="primary">Hypp1503</name>
    <name evidence="8" type="ORF">BLAG_LOCUS14403</name>
</gene>
<keyword evidence="6" id="KW-1213">G-protein coupled receptor impairing toxin</keyword>
<comment type="subcellular location">
    <subcellularLocation>
        <location evidence="1">Secreted</location>
    </subcellularLocation>
</comment>
<evidence type="ECO:0000256" key="6">
    <source>
        <dbReference type="ARBA" id="ARBA00023259"/>
    </source>
</evidence>
<evidence type="ECO:0000313" key="9">
    <source>
        <dbReference type="Proteomes" id="UP000838412"/>
    </source>
</evidence>
<dbReference type="PANTHER" id="PTHR18821:SF2">
    <property type="entry name" value="DICKKOPF-RELATED PROTEIN 3-LIKE"/>
    <property type="match status" value="1"/>
</dbReference>
<evidence type="ECO:0000256" key="4">
    <source>
        <dbReference type="ARBA" id="ARBA00022656"/>
    </source>
</evidence>
<dbReference type="Pfam" id="PF06607">
    <property type="entry name" value="Prokineticin"/>
    <property type="match status" value="1"/>
</dbReference>
<dbReference type="OrthoDB" id="10037354at2759"/>
<evidence type="ECO:0000259" key="7">
    <source>
        <dbReference type="Pfam" id="PF06607"/>
    </source>
</evidence>
<dbReference type="Gene3D" id="2.10.80.10">
    <property type="entry name" value="Lipase, subunit A"/>
    <property type="match status" value="1"/>
</dbReference>
<feature type="domain" description="Prokineticin" evidence="7">
    <location>
        <begin position="51"/>
        <end position="145"/>
    </location>
</feature>
<protein>
    <submittedName>
        <fullName evidence="8">Hypp1503 protein</fullName>
    </submittedName>
</protein>
<dbReference type="GO" id="GO:0090729">
    <property type="term" value="F:toxin activity"/>
    <property type="evidence" value="ECO:0007669"/>
    <property type="project" value="UniProtKB-KW"/>
</dbReference>
<reference evidence="8" key="1">
    <citation type="submission" date="2022-01" db="EMBL/GenBank/DDBJ databases">
        <authorList>
            <person name="Braso-Vives M."/>
        </authorList>
    </citation>
    <scope>NUCLEOTIDE SEQUENCE</scope>
</reference>
<dbReference type="InterPro" id="IPR009523">
    <property type="entry name" value="Prokineticin"/>
</dbReference>
<organism evidence="8 9">
    <name type="scientific">Branchiostoma lanceolatum</name>
    <name type="common">Common lancelet</name>
    <name type="synonym">Amphioxus lanceolatum</name>
    <dbReference type="NCBI Taxonomy" id="7740"/>
    <lineage>
        <taxon>Eukaryota</taxon>
        <taxon>Metazoa</taxon>
        <taxon>Chordata</taxon>
        <taxon>Cephalochordata</taxon>
        <taxon>Leptocardii</taxon>
        <taxon>Amphioxiformes</taxon>
        <taxon>Branchiostomatidae</taxon>
        <taxon>Branchiostoma</taxon>
    </lineage>
</organism>
<keyword evidence="9" id="KW-1185">Reference proteome</keyword>
<comment type="similarity">
    <text evidence="2">Belongs to the AVIT (prokineticin) family.</text>
</comment>
<dbReference type="GO" id="GO:0005576">
    <property type="term" value="C:extracellular region"/>
    <property type="evidence" value="ECO:0007669"/>
    <property type="project" value="UniProtKB-SubCell"/>
</dbReference>
<keyword evidence="3" id="KW-0964">Secreted</keyword>
<dbReference type="InterPro" id="IPR023569">
    <property type="entry name" value="Prokineticin_domain"/>
</dbReference>